<dbReference type="VEuPathDB" id="FungiDB:RhiirA1_480704"/>
<reference evidence="1 2" key="2">
    <citation type="submission" date="2017-10" db="EMBL/GenBank/DDBJ databases">
        <title>Genome analyses suggest a sexual origin of heterokaryosis in a supposedly ancient asexual fungus.</title>
        <authorList>
            <person name="Corradi N."/>
            <person name="Sedzielewska K."/>
            <person name="Noel J."/>
            <person name="Charron P."/>
            <person name="Farinelli L."/>
            <person name="Marton T."/>
            <person name="Kruger M."/>
            <person name="Pelin A."/>
            <person name="Brachmann A."/>
            <person name="Corradi N."/>
        </authorList>
    </citation>
    <scope>NUCLEOTIDE SEQUENCE [LARGE SCALE GENOMIC DNA]</scope>
    <source>
        <strain evidence="1 2">A1</strain>
    </source>
</reference>
<evidence type="ECO:0000313" key="2">
    <source>
        <dbReference type="Proteomes" id="UP000232688"/>
    </source>
</evidence>
<proteinExistence type="predicted"/>
<dbReference type="EMBL" id="LLXH01005154">
    <property type="protein sequence ID" value="PKC52775.1"/>
    <property type="molecule type" value="Genomic_DNA"/>
</dbReference>
<accession>A0A2N0QNZ4</accession>
<evidence type="ECO:0000313" key="1">
    <source>
        <dbReference type="EMBL" id="PKC52775.1"/>
    </source>
</evidence>
<gene>
    <name evidence="1" type="ORF">RhiirA1_480704</name>
</gene>
<sequence length="168" mass="19761">MEECKSNEYEFVKNVVNKEPSTGKFDKILKISKKWKVIAYFKDGIGGGTIDRTRELETKKDDKRIKVRVDETLLAGYATTKSFLRIGWHKKEKKQEIELIPYQRYVAPPILSSEKVIGKTVSPKYEELTNVFRKCGEEMEWEATEMQITEKFEGVREWVTEKEWTNII</sequence>
<comment type="caution">
    <text evidence="1">The sequence shown here is derived from an EMBL/GenBank/DDBJ whole genome shotgun (WGS) entry which is preliminary data.</text>
</comment>
<reference evidence="1 2" key="1">
    <citation type="submission" date="2017-10" db="EMBL/GenBank/DDBJ databases">
        <title>Extensive intraspecific genome diversity in a model arbuscular mycorrhizal fungus.</title>
        <authorList>
            <person name="Chen E.C.H."/>
            <person name="Morin E."/>
            <person name="Baudet D."/>
            <person name="Noel J."/>
            <person name="Ndikumana S."/>
            <person name="Charron P."/>
            <person name="St-Onge C."/>
            <person name="Giorgi J."/>
            <person name="Grigoriev I.V."/>
            <person name="Roux C."/>
            <person name="Martin F.M."/>
            <person name="Corradi N."/>
        </authorList>
    </citation>
    <scope>NUCLEOTIDE SEQUENCE [LARGE SCALE GENOMIC DNA]</scope>
    <source>
        <strain evidence="1 2">A1</strain>
    </source>
</reference>
<dbReference type="AlphaFoldDB" id="A0A2N0QNZ4"/>
<name>A0A2N0QNZ4_9GLOM</name>
<dbReference type="Proteomes" id="UP000232688">
    <property type="component" value="Unassembled WGS sequence"/>
</dbReference>
<dbReference type="VEuPathDB" id="FungiDB:RhiirFUN_006442"/>
<protein>
    <submittedName>
        <fullName evidence="1">Uncharacterized protein</fullName>
    </submittedName>
</protein>
<organism evidence="1 2">
    <name type="scientific">Rhizophagus irregularis</name>
    <dbReference type="NCBI Taxonomy" id="588596"/>
    <lineage>
        <taxon>Eukaryota</taxon>
        <taxon>Fungi</taxon>
        <taxon>Fungi incertae sedis</taxon>
        <taxon>Mucoromycota</taxon>
        <taxon>Glomeromycotina</taxon>
        <taxon>Glomeromycetes</taxon>
        <taxon>Glomerales</taxon>
        <taxon>Glomeraceae</taxon>
        <taxon>Rhizophagus</taxon>
    </lineage>
</organism>